<gene>
    <name evidence="2" type="ORF">ATK36_6178</name>
</gene>
<comment type="caution">
    <text evidence="2">The sequence shown here is derived from an EMBL/GenBank/DDBJ whole genome shotgun (WGS) entry which is preliminary data.</text>
</comment>
<evidence type="ECO:0000313" key="2">
    <source>
        <dbReference type="EMBL" id="PFG50919.1"/>
    </source>
</evidence>
<feature type="region of interest" description="Disordered" evidence="1">
    <location>
        <begin position="1"/>
        <end position="47"/>
    </location>
</feature>
<keyword evidence="3" id="KW-1185">Reference proteome</keyword>
<accession>A0A2A9FKE1</accession>
<proteinExistence type="predicted"/>
<dbReference type="EMBL" id="PDJK01000002">
    <property type="protein sequence ID" value="PFG50919.1"/>
    <property type="molecule type" value="Genomic_DNA"/>
</dbReference>
<feature type="region of interest" description="Disordered" evidence="1">
    <location>
        <begin position="306"/>
        <end position="327"/>
    </location>
</feature>
<protein>
    <submittedName>
        <fullName evidence="2">Uncharacterized protein</fullName>
    </submittedName>
</protein>
<evidence type="ECO:0000313" key="3">
    <source>
        <dbReference type="Proteomes" id="UP000243542"/>
    </source>
</evidence>
<feature type="compositionally biased region" description="Low complexity" evidence="1">
    <location>
        <begin position="216"/>
        <end position="225"/>
    </location>
</feature>
<reference evidence="2 3" key="1">
    <citation type="submission" date="2017-10" db="EMBL/GenBank/DDBJ databases">
        <title>Sequencing the genomes of 1000 actinobacteria strains.</title>
        <authorList>
            <person name="Klenk H.-P."/>
        </authorList>
    </citation>
    <scope>NUCLEOTIDE SEQUENCE [LARGE SCALE GENOMIC DNA]</scope>
    <source>
        <strain evidence="2 3">DSM 46092</strain>
    </source>
</reference>
<evidence type="ECO:0000256" key="1">
    <source>
        <dbReference type="SAM" id="MobiDB-lite"/>
    </source>
</evidence>
<dbReference type="AlphaFoldDB" id="A0A2A9FKE1"/>
<sequence>MRNGLTPDREQIRTRSARRSPTRPATIGDQHYRPGGPCGQARLPPERLPLAADPRVDLCPFRTGRAAGRHTRVAGARRRRGRSGRMAWDPVTPAAQRAPRLVQARPCERCGHTASRLSATQYTPTCRAGSPEWASFDRSCVTAAAVPGSVHGSHGPLVRRGTRGPPGGGSAQGACPPPGPLRTGPSRPGFPGSVRRRRRPAHGLAPGRAAPPPVESPVARRSAPASHPPLPSAHVCEGALHGLRLCAPLGRLVRGANRECLSSPIGTTRPKRVIWYLFTVRVQGVGKVGVEVCEGALHRLRVREGPLHGFGSRPEPSRAARGWAPGP</sequence>
<organism evidence="2 3">
    <name type="scientific">Amycolatopsis sulphurea</name>
    <dbReference type="NCBI Taxonomy" id="76022"/>
    <lineage>
        <taxon>Bacteria</taxon>
        <taxon>Bacillati</taxon>
        <taxon>Actinomycetota</taxon>
        <taxon>Actinomycetes</taxon>
        <taxon>Pseudonocardiales</taxon>
        <taxon>Pseudonocardiaceae</taxon>
        <taxon>Amycolatopsis</taxon>
    </lineage>
</organism>
<feature type="region of interest" description="Disordered" evidence="1">
    <location>
        <begin position="148"/>
        <end position="229"/>
    </location>
</feature>
<dbReference type="Proteomes" id="UP000243542">
    <property type="component" value="Unassembled WGS sequence"/>
</dbReference>
<name>A0A2A9FKE1_9PSEU</name>